<dbReference type="EMBL" id="JACYNP010000010">
    <property type="protein sequence ID" value="MBD8123495.1"/>
    <property type="molecule type" value="Genomic_DNA"/>
</dbReference>
<comment type="caution">
    <text evidence="1">The sequence shown here is derived from an EMBL/GenBank/DDBJ whole genome shotgun (WGS) entry which is preliminary data.</text>
</comment>
<dbReference type="Proteomes" id="UP000029719">
    <property type="component" value="Unassembled WGS sequence"/>
</dbReference>
<protein>
    <submittedName>
        <fullName evidence="1">Uncharacterized protein</fullName>
    </submittedName>
</protein>
<reference evidence="2 4" key="2">
    <citation type="journal article" date="2020" name="FEMS Microbiol. Ecol.">
        <title>Temporal dynamics of bacterial communities during seed development and maturation.</title>
        <authorList>
            <person name="Chesneau G."/>
            <person name="Torres-Cortes G."/>
            <person name="Briand M."/>
            <person name="Darrasse A."/>
            <person name="Preveaux A."/>
            <person name="Marais C."/>
            <person name="Jacques M.A."/>
            <person name="Shade A."/>
            <person name="Barret M."/>
        </authorList>
    </citation>
    <scope>NUCLEOTIDE SEQUENCE [LARGE SCALE GENOMIC DNA]</scope>
    <source>
        <strain evidence="2 4">CFBP13723</strain>
    </source>
</reference>
<dbReference type="OrthoDB" id="5592031at2"/>
<name>A0A9X0EHS8_9PSED</name>
<evidence type="ECO:0000313" key="2">
    <source>
        <dbReference type="EMBL" id="MBD8123495.1"/>
    </source>
</evidence>
<evidence type="ECO:0000313" key="3">
    <source>
        <dbReference type="Proteomes" id="UP000029719"/>
    </source>
</evidence>
<reference evidence="1 3" key="1">
    <citation type="submission" date="2014-09" db="EMBL/GenBank/DDBJ databases">
        <title>Genome sequence of Pseudomonas lutea strain DSM 17257T.</title>
        <authorList>
            <person name="Kwak Y."/>
            <person name="Shin J.-H."/>
        </authorList>
    </citation>
    <scope>NUCLEOTIDE SEQUENCE [LARGE SCALE GENOMIC DNA]</scope>
    <source>
        <strain evidence="1 3">DSM 17257</strain>
    </source>
</reference>
<keyword evidence="4" id="KW-1185">Reference proteome</keyword>
<sequence>MTLHQATIDEARDCARLFRLGRDIEGALKMVELIDRSMPLLGEMSAVDQAKGAQVLGEILACQERQDWIGLADWLEVEFVELF</sequence>
<dbReference type="EMBL" id="JRMB01000001">
    <property type="protein sequence ID" value="KGF66009.1"/>
    <property type="molecule type" value="Genomic_DNA"/>
</dbReference>
<evidence type="ECO:0000313" key="1">
    <source>
        <dbReference type="EMBL" id="KGF66009.1"/>
    </source>
</evidence>
<dbReference type="AlphaFoldDB" id="A0A9X0EHS8"/>
<dbReference type="Proteomes" id="UP000625247">
    <property type="component" value="Unassembled WGS sequence"/>
</dbReference>
<evidence type="ECO:0000313" key="4">
    <source>
        <dbReference type="Proteomes" id="UP000625247"/>
    </source>
</evidence>
<proteinExistence type="predicted"/>
<organism evidence="1 3">
    <name type="scientific">Pseudomonas lutea</name>
    <dbReference type="NCBI Taxonomy" id="243924"/>
    <lineage>
        <taxon>Bacteria</taxon>
        <taxon>Pseudomonadati</taxon>
        <taxon>Pseudomonadota</taxon>
        <taxon>Gammaproteobacteria</taxon>
        <taxon>Pseudomonadales</taxon>
        <taxon>Pseudomonadaceae</taxon>
        <taxon>Pseudomonas</taxon>
    </lineage>
</organism>
<gene>
    <name evidence="2" type="ORF">IFT62_20015</name>
    <name evidence="1" type="ORF">LT42_08915</name>
</gene>
<dbReference type="RefSeq" id="WP_037011589.1">
    <property type="nucleotide sequence ID" value="NZ_JACYNP010000010.1"/>
</dbReference>
<accession>A0A9X0EHS8</accession>